<reference evidence="7" key="1">
    <citation type="submission" date="2020-01" db="EMBL/GenBank/DDBJ databases">
        <authorList>
            <consortium name="DOE Joint Genome Institute"/>
            <person name="Haridas S."/>
            <person name="Albert R."/>
            <person name="Binder M."/>
            <person name="Bloem J."/>
            <person name="Labutti K."/>
            <person name="Salamov A."/>
            <person name="Andreopoulos B."/>
            <person name="Baker S.E."/>
            <person name="Barry K."/>
            <person name="Bills G."/>
            <person name="Bluhm B.H."/>
            <person name="Cannon C."/>
            <person name="Castanera R."/>
            <person name="Culley D.E."/>
            <person name="Daum C."/>
            <person name="Ezra D."/>
            <person name="Gonzalez J.B."/>
            <person name="Henrissat B."/>
            <person name="Kuo A."/>
            <person name="Liang C."/>
            <person name="Lipzen A."/>
            <person name="Lutzoni F."/>
            <person name="Magnuson J."/>
            <person name="Mondo S."/>
            <person name="Nolan M."/>
            <person name="Ohm R."/>
            <person name="Pangilinan J."/>
            <person name="Park H.-J."/>
            <person name="Ramirez L."/>
            <person name="Alfaro M."/>
            <person name="Sun H."/>
            <person name="Tritt A."/>
            <person name="Yoshinaga Y."/>
            <person name="Zwiers L.-H."/>
            <person name="Turgeon B.G."/>
            <person name="Goodwin S.B."/>
            <person name="Spatafora J.W."/>
            <person name="Crous P.W."/>
            <person name="Grigoriev I.V."/>
        </authorList>
    </citation>
    <scope>NUCLEOTIDE SEQUENCE</scope>
    <source>
        <strain evidence="7">CBS 394.84</strain>
    </source>
</reference>
<dbReference type="PANTHER" id="PTHR15710">
    <property type="entry name" value="E3 UBIQUITIN-PROTEIN LIGASE PRAJA"/>
    <property type="match status" value="1"/>
</dbReference>
<dbReference type="GO" id="GO:0008270">
    <property type="term" value="F:zinc ion binding"/>
    <property type="evidence" value="ECO:0007669"/>
    <property type="project" value="UniProtKB-KW"/>
</dbReference>
<comment type="caution">
    <text evidence="7">The sequence shown here is derived from an EMBL/GenBank/DDBJ whole genome shotgun (WGS) entry which is preliminary data.</text>
</comment>
<organism evidence="7 8">
    <name type="scientific">Cucurbitaria berberidis CBS 394.84</name>
    <dbReference type="NCBI Taxonomy" id="1168544"/>
    <lineage>
        <taxon>Eukaryota</taxon>
        <taxon>Fungi</taxon>
        <taxon>Dikarya</taxon>
        <taxon>Ascomycota</taxon>
        <taxon>Pezizomycotina</taxon>
        <taxon>Dothideomycetes</taxon>
        <taxon>Pleosporomycetidae</taxon>
        <taxon>Pleosporales</taxon>
        <taxon>Pleosporineae</taxon>
        <taxon>Cucurbitariaceae</taxon>
        <taxon>Cucurbitaria</taxon>
    </lineage>
</organism>
<name>A0A9P4GBP6_9PLEO</name>
<proteinExistence type="predicted"/>
<dbReference type="RefSeq" id="XP_040784853.1">
    <property type="nucleotide sequence ID" value="XM_040936199.1"/>
</dbReference>
<evidence type="ECO:0000256" key="5">
    <source>
        <dbReference type="SAM" id="MobiDB-lite"/>
    </source>
</evidence>
<keyword evidence="8" id="KW-1185">Reference proteome</keyword>
<evidence type="ECO:0000256" key="4">
    <source>
        <dbReference type="PROSITE-ProRule" id="PRU00175"/>
    </source>
</evidence>
<keyword evidence="2 4" id="KW-0863">Zinc-finger</keyword>
<dbReference type="GeneID" id="63853450"/>
<evidence type="ECO:0000259" key="6">
    <source>
        <dbReference type="PROSITE" id="PS50089"/>
    </source>
</evidence>
<evidence type="ECO:0000256" key="1">
    <source>
        <dbReference type="ARBA" id="ARBA00022723"/>
    </source>
</evidence>
<evidence type="ECO:0000313" key="8">
    <source>
        <dbReference type="Proteomes" id="UP000800039"/>
    </source>
</evidence>
<dbReference type="CDD" id="cd16448">
    <property type="entry name" value="RING-H2"/>
    <property type="match status" value="1"/>
</dbReference>
<dbReference type="Proteomes" id="UP000800039">
    <property type="component" value="Unassembled WGS sequence"/>
</dbReference>
<dbReference type="SMART" id="SM00184">
    <property type="entry name" value="RING"/>
    <property type="match status" value="1"/>
</dbReference>
<feature type="region of interest" description="Disordered" evidence="5">
    <location>
        <begin position="259"/>
        <end position="329"/>
    </location>
</feature>
<dbReference type="InterPro" id="IPR001841">
    <property type="entry name" value="Znf_RING"/>
</dbReference>
<dbReference type="InterPro" id="IPR013083">
    <property type="entry name" value="Znf_RING/FYVE/PHD"/>
</dbReference>
<dbReference type="OrthoDB" id="8062037at2759"/>
<feature type="compositionally biased region" description="Basic and acidic residues" evidence="5">
    <location>
        <begin position="309"/>
        <end position="319"/>
    </location>
</feature>
<feature type="domain" description="RING-type" evidence="6">
    <location>
        <begin position="546"/>
        <end position="601"/>
    </location>
</feature>
<dbReference type="Pfam" id="PF13639">
    <property type="entry name" value="zf-RING_2"/>
    <property type="match status" value="1"/>
</dbReference>
<keyword evidence="1" id="KW-0479">Metal-binding</keyword>
<accession>A0A9P4GBP6</accession>
<gene>
    <name evidence="7" type="ORF">K460DRAFT_398309</name>
</gene>
<feature type="region of interest" description="Disordered" evidence="5">
    <location>
        <begin position="361"/>
        <end position="384"/>
    </location>
</feature>
<evidence type="ECO:0000256" key="3">
    <source>
        <dbReference type="ARBA" id="ARBA00022833"/>
    </source>
</evidence>
<protein>
    <recommendedName>
        <fullName evidence="6">RING-type domain-containing protein</fullName>
    </recommendedName>
</protein>
<evidence type="ECO:0000256" key="2">
    <source>
        <dbReference type="ARBA" id="ARBA00022771"/>
    </source>
</evidence>
<dbReference type="SUPFAM" id="SSF57850">
    <property type="entry name" value="RING/U-box"/>
    <property type="match status" value="1"/>
</dbReference>
<feature type="compositionally biased region" description="Polar residues" evidence="5">
    <location>
        <begin position="264"/>
        <end position="277"/>
    </location>
</feature>
<dbReference type="GO" id="GO:0061630">
    <property type="term" value="F:ubiquitin protein ligase activity"/>
    <property type="evidence" value="ECO:0007669"/>
    <property type="project" value="TreeGrafter"/>
</dbReference>
<feature type="compositionally biased region" description="Polar residues" evidence="5">
    <location>
        <begin position="292"/>
        <end position="306"/>
    </location>
</feature>
<evidence type="ECO:0000313" key="7">
    <source>
        <dbReference type="EMBL" id="KAF1842290.1"/>
    </source>
</evidence>
<dbReference type="AlphaFoldDB" id="A0A9P4GBP6"/>
<dbReference type="GO" id="GO:0016567">
    <property type="term" value="P:protein ubiquitination"/>
    <property type="evidence" value="ECO:0007669"/>
    <property type="project" value="TreeGrafter"/>
</dbReference>
<dbReference type="PROSITE" id="PS50089">
    <property type="entry name" value="ZF_RING_2"/>
    <property type="match status" value="1"/>
</dbReference>
<dbReference type="GO" id="GO:0005737">
    <property type="term" value="C:cytoplasm"/>
    <property type="evidence" value="ECO:0007669"/>
    <property type="project" value="TreeGrafter"/>
</dbReference>
<dbReference type="EMBL" id="ML976618">
    <property type="protein sequence ID" value="KAF1842290.1"/>
    <property type="molecule type" value="Genomic_DNA"/>
</dbReference>
<dbReference type="Gene3D" id="3.30.40.10">
    <property type="entry name" value="Zinc/RING finger domain, C3HC4 (zinc finger)"/>
    <property type="match status" value="1"/>
</dbReference>
<dbReference type="PANTHER" id="PTHR15710:SF243">
    <property type="entry name" value="E3 UBIQUITIN-PROTEIN LIGASE PRAJA-2 ISOFORM X1"/>
    <property type="match status" value="1"/>
</dbReference>
<keyword evidence="3" id="KW-0862">Zinc</keyword>
<sequence length="827" mass="93072">MVTSRSKSRLVFVRSKKTGDIDICRANELAKCPSATPLQERVLHYIGSDRSRICGCTSPKRHYDDFFPVASESTHLNSSLSMYMDRHDLDFCTIASFIKWQQRVKAAWAKDGVFIDDFHYANQRRAVVCRCSNSNAHSYGIPRNPMIIEQCAEYFRTYRDTIACSRNQWQTVDGDSPPAYSPESPDDPFKYDSQSSYGYIHNRTVEGDRLPVSPEMEIRSTAEHVAPADMMHLRSGPCGEADIPEQVWKKARPSVWVPRRGSDTAASTPLGTASSPYGTRIPPLAHLRRPQRASTATNWSNIQRSAGVSDDRTSPETHRGYGPNPADSCFNKASIQEAVQNVGMRSRNPWGCRASRIGTTMGAPSFSYEKDADEPSPEYSEFGRSMSTPLLYNKSEGQGTPTVELPAQRAAVELDTKPLYRHSPTLWELEGHCWGPTSNFAGQQYPVKIPPSSLIRKNYLSNKPIALQLRRISKKTCVSELAELHRNVVYLKIVAHRVEMPLSSASPVVASRAVAHNELPRQKQFLKHDLVLSTADTTLPQPGTGCGVCLEELVVPERPFGPGTTTTIVFLKPCTHFFHKGCIVEWHTSARPERDTCPICRRTLFVADPLSPAQIQRLYDAAGLTFTRRPLGPHRHPRSNEEVLSWEACTIHIYANRAVQQEIDRVLISGGRHRWGKVCKEARDEFLAAGGTLRPVFEPYRDSFLLLIVAMSVQISIACYDHAIRCRAFVKLHERMKEMSATIGSERDFDLSMEMHRNGLFVSETLRVVTVPRAFRQSLRTASLRVCGLKAEMEKRRERRSMGGLLRRLAKNVLSRRLFLMLHEGGV</sequence>